<proteinExistence type="predicted"/>
<keyword evidence="2" id="KW-0472">Membrane</keyword>
<gene>
    <name evidence="3" type="ORF">GCM10009716_31600</name>
</gene>
<feature type="compositionally biased region" description="Pro residues" evidence="1">
    <location>
        <begin position="56"/>
        <end position="80"/>
    </location>
</feature>
<dbReference type="Proteomes" id="UP001501303">
    <property type="component" value="Unassembled WGS sequence"/>
</dbReference>
<keyword evidence="4" id="KW-1185">Reference proteome</keyword>
<evidence type="ECO:0000256" key="2">
    <source>
        <dbReference type="SAM" id="Phobius"/>
    </source>
</evidence>
<reference evidence="4" key="1">
    <citation type="journal article" date="2019" name="Int. J. Syst. Evol. Microbiol.">
        <title>The Global Catalogue of Microorganisms (GCM) 10K type strain sequencing project: providing services to taxonomists for standard genome sequencing and annotation.</title>
        <authorList>
            <consortium name="The Broad Institute Genomics Platform"/>
            <consortium name="The Broad Institute Genome Sequencing Center for Infectious Disease"/>
            <person name="Wu L."/>
            <person name="Ma J."/>
        </authorList>
    </citation>
    <scope>NUCLEOTIDE SEQUENCE [LARGE SCALE GENOMIC DNA]</scope>
    <source>
        <strain evidence="4">JCM 13581</strain>
    </source>
</reference>
<name>A0ABP5ASY5_9ACTN</name>
<keyword evidence="2" id="KW-0812">Transmembrane</keyword>
<evidence type="ECO:0000313" key="3">
    <source>
        <dbReference type="EMBL" id="GAA1920626.1"/>
    </source>
</evidence>
<protein>
    <submittedName>
        <fullName evidence="3">Uncharacterized protein</fullName>
    </submittedName>
</protein>
<feature type="region of interest" description="Disordered" evidence="1">
    <location>
        <begin position="47"/>
        <end position="80"/>
    </location>
</feature>
<evidence type="ECO:0000256" key="1">
    <source>
        <dbReference type="SAM" id="MobiDB-lite"/>
    </source>
</evidence>
<feature type="transmembrane region" description="Helical" evidence="2">
    <location>
        <begin position="22"/>
        <end position="44"/>
    </location>
</feature>
<keyword evidence="2" id="KW-1133">Transmembrane helix</keyword>
<sequence>MSVNTDSPQGRPQALLRALNPFLPVISIALSLGLVIGLVLVGVFQPGRSSAGAAAPGPPPPPPPPAPTPLTRRPPAPGRP</sequence>
<organism evidence="3 4">
    <name type="scientific">Streptomyces sodiiphilus</name>
    <dbReference type="NCBI Taxonomy" id="226217"/>
    <lineage>
        <taxon>Bacteria</taxon>
        <taxon>Bacillati</taxon>
        <taxon>Actinomycetota</taxon>
        <taxon>Actinomycetes</taxon>
        <taxon>Kitasatosporales</taxon>
        <taxon>Streptomycetaceae</taxon>
        <taxon>Streptomyces</taxon>
    </lineage>
</organism>
<dbReference type="EMBL" id="BAAAMJ010000031">
    <property type="protein sequence ID" value="GAA1920626.1"/>
    <property type="molecule type" value="Genomic_DNA"/>
</dbReference>
<evidence type="ECO:0000313" key="4">
    <source>
        <dbReference type="Proteomes" id="UP001501303"/>
    </source>
</evidence>
<comment type="caution">
    <text evidence="3">The sequence shown here is derived from an EMBL/GenBank/DDBJ whole genome shotgun (WGS) entry which is preliminary data.</text>
</comment>
<accession>A0ABP5ASY5</accession>